<evidence type="ECO:0000256" key="4">
    <source>
        <dbReference type="ARBA" id="ARBA00006277"/>
    </source>
</evidence>
<evidence type="ECO:0000313" key="18">
    <source>
        <dbReference type="EMBL" id="ODV86195.1"/>
    </source>
</evidence>
<dbReference type="PANTHER" id="PTHR28017:SF1">
    <property type="entry name" value="DASH COMPLEX SUBUNIT DAD3"/>
    <property type="match status" value="1"/>
</dbReference>
<keyword evidence="14" id="KW-0131">Cell cycle</keyword>
<dbReference type="GO" id="GO:0051301">
    <property type="term" value="P:cell division"/>
    <property type="evidence" value="ECO:0007669"/>
    <property type="project" value="UniProtKB-KW"/>
</dbReference>
<dbReference type="STRING" id="983967.A0A1E4T370"/>
<evidence type="ECO:0000256" key="6">
    <source>
        <dbReference type="ARBA" id="ARBA00022490"/>
    </source>
</evidence>
<comment type="subcellular location">
    <subcellularLocation>
        <location evidence="3">Chromosome</location>
        <location evidence="3">Centromere</location>
        <location evidence="3">Kinetochore</location>
    </subcellularLocation>
    <subcellularLocation>
        <location evidence="2">Cytoplasm</location>
        <location evidence="2">Cytoskeleton</location>
        <location evidence="2">Spindle</location>
    </subcellularLocation>
    <subcellularLocation>
        <location evidence="1">Nucleus</location>
    </subcellularLocation>
</comment>
<gene>
    <name evidence="18" type="ORF">CANARDRAFT_6691</name>
</gene>
<evidence type="ECO:0000256" key="3">
    <source>
        <dbReference type="ARBA" id="ARBA00004629"/>
    </source>
</evidence>
<organism evidence="18 19">
    <name type="scientific">[Candida] arabinofermentans NRRL YB-2248</name>
    <dbReference type="NCBI Taxonomy" id="983967"/>
    <lineage>
        <taxon>Eukaryota</taxon>
        <taxon>Fungi</taxon>
        <taxon>Dikarya</taxon>
        <taxon>Ascomycota</taxon>
        <taxon>Saccharomycotina</taxon>
        <taxon>Pichiomycetes</taxon>
        <taxon>Pichiales</taxon>
        <taxon>Pichiaceae</taxon>
        <taxon>Ogataea</taxon>
        <taxon>Ogataea/Candida clade</taxon>
    </lineage>
</organism>
<accession>A0A1E4T370</accession>
<reference evidence="19" key="1">
    <citation type="submission" date="2016-04" db="EMBL/GenBank/DDBJ databases">
        <title>Comparative genomics of biotechnologically important yeasts.</title>
        <authorList>
            <consortium name="DOE Joint Genome Institute"/>
            <person name="Riley R."/>
            <person name="Haridas S."/>
            <person name="Wolfe K.H."/>
            <person name="Lopes M.R."/>
            <person name="Hittinger C.T."/>
            <person name="Goker M."/>
            <person name="Salamov A."/>
            <person name="Wisecaver J."/>
            <person name="Long T.M."/>
            <person name="Aerts A.L."/>
            <person name="Barry K."/>
            <person name="Choi C."/>
            <person name="Clum A."/>
            <person name="Coughlan A.Y."/>
            <person name="Deshpande S."/>
            <person name="Douglass A.P."/>
            <person name="Hanson S.J."/>
            <person name="Klenk H.-P."/>
            <person name="Labutti K."/>
            <person name="Lapidus A."/>
            <person name="Lindquist E."/>
            <person name="Lipzen A."/>
            <person name="Meier-Kolthoff J.P."/>
            <person name="Ohm R.A."/>
            <person name="Otillar R.P."/>
            <person name="Pangilinan J."/>
            <person name="Peng Y."/>
            <person name="Rokas A."/>
            <person name="Rosa C.A."/>
            <person name="Scheuner C."/>
            <person name="Sibirny A.A."/>
            <person name="Slot J.C."/>
            <person name="Stielow J.B."/>
            <person name="Sun H."/>
            <person name="Kurtzman C.P."/>
            <person name="Blackwell M."/>
            <person name="Grigoriev I.V."/>
            <person name="Jeffries T.W."/>
        </authorList>
    </citation>
    <scope>NUCLEOTIDE SEQUENCE [LARGE SCALE GENOMIC DNA]</scope>
    <source>
        <strain evidence="19">NRRL YB-2248</strain>
    </source>
</reference>
<evidence type="ECO:0000256" key="12">
    <source>
        <dbReference type="ARBA" id="ARBA00023212"/>
    </source>
</evidence>
<evidence type="ECO:0000256" key="1">
    <source>
        <dbReference type="ARBA" id="ARBA00004123"/>
    </source>
</evidence>
<keyword evidence="7" id="KW-0132">Cell division</keyword>
<dbReference type="Proteomes" id="UP000094801">
    <property type="component" value="Unassembled WGS sequence"/>
</dbReference>
<dbReference type="AlphaFoldDB" id="A0A1E4T370"/>
<keyword evidence="12" id="KW-0206">Cytoskeleton</keyword>
<dbReference type="GO" id="GO:0072686">
    <property type="term" value="C:mitotic spindle"/>
    <property type="evidence" value="ECO:0007669"/>
    <property type="project" value="InterPro"/>
</dbReference>
<evidence type="ECO:0000256" key="15">
    <source>
        <dbReference type="ARBA" id="ARBA00023328"/>
    </source>
</evidence>
<dbReference type="PANTHER" id="PTHR28017">
    <property type="entry name" value="DASH COMPLEX SUBUNIT DAD3"/>
    <property type="match status" value="1"/>
</dbReference>
<dbReference type="GO" id="GO:0005874">
    <property type="term" value="C:microtubule"/>
    <property type="evidence" value="ECO:0007669"/>
    <property type="project" value="UniProtKB-KW"/>
</dbReference>
<keyword evidence="19" id="KW-1185">Reference proteome</keyword>
<evidence type="ECO:0000256" key="17">
    <source>
        <dbReference type="ARBA" id="ARBA00044305"/>
    </source>
</evidence>
<keyword evidence="5" id="KW-0158">Chromosome</keyword>
<keyword evidence="11" id="KW-0995">Kinetochore</keyword>
<dbReference type="GO" id="GO:0051010">
    <property type="term" value="F:microtubule plus-end binding"/>
    <property type="evidence" value="ECO:0007669"/>
    <property type="project" value="TreeGrafter"/>
</dbReference>
<name>A0A1E4T370_9ASCO</name>
<evidence type="ECO:0000256" key="10">
    <source>
        <dbReference type="ARBA" id="ARBA00022829"/>
    </source>
</evidence>
<keyword evidence="10" id="KW-0159">Chromosome partition</keyword>
<keyword evidence="8" id="KW-0493">Microtubule</keyword>
<keyword evidence="15" id="KW-0137">Centromere</keyword>
<evidence type="ECO:0000313" key="19">
    <source>
        <dbReference type="Proteomes" id="UP000094801"/>
    </source>
</evidence>
<protein>
    <recommendedName>
        <fullName evidence="16">DASH complex subunit DAD3</fullName>
    </recommendedName>
    <alternativeName>
        <fullName evidence="17">Outer kinetochore protein DAD3</fullName>
    </alternativeName>
</protein>
<evidence type="ECO:0000256" key="11">
    <source>
        <dbReference type="ARBA" id="ARBA00022838"/>
    </source>
</evidence>
<sequence length="156" mass="17114">MDSSGELFTIDYDTYSSELSELEIDTLKQYQNVALNLISLKNDLNKIVGEISTTSLQFTELENDGFFQSVTNSNIDSNLDGNHNSTGGTGTGKGGEKIVSGLLDEVRNLETKVGLISTLFKSSIYQVVVNHENVSQQQQQQQQQIESGEISSTLDL</sequence>
<evidence type="ECO:0000256" key="16">
    <source>
        <dbReference type="ARBA" id="ARBA00044179"/>
    </source>
</evidence>
<dbReference type="OrthoDB" id="2443965at2759"/>
<dbReference type="GO" id="GO:0008608">
    <property type="term" value="P:attachment of spindle microtubules to kinetochore"/>
    <property type="evidence" value="ECO:0007669"/>
    <property type="project" value="InterPro"/>
</dbReference>
<dbReference type="GO" id="GO:0042729">
    <property type="term" value="C:DASH complex"/>
    <property type="evidence" value="ECO:0007669"/>
    <property type="project" value="InterPro"/>
</dbReference>
<evidence type="ECO:0000256" key="8">
    <source>
        <dbReference type="ARBA" id="ARBA00022701"/>
    </source>
</evidence>
<evidence type="ECO:0000256" key="13">
    <source>
        <dbReference type="ARBA" id="ARBA00023242"/>
    </source>
</evidence>
<keyword evidence="13" id="KW-0539">Nucleus</keyword>
<proteinExistence type="inferred from homology"/>
<evidence type="ECO:0000256" key="14">
    <source>
        <dbReference type="ARBA" id="ARBA00023306"/>
    </source>
</evidence>
<evidence type="ECO:0000256" key="5">
    <source>
        <dbReference type="ARBA" id="ARBA00022454"/>
    </source>
</evidence>
<dbReference type="Pfam" id="PF08656">
    <property type="entry name" value="DASH_Dad3"/>
    <property type="match status" value="1"/>
</dbReference>
<dbReference type="InterPro" id="IPR013965">
    <property type="entry name" value="DASH_Dad3"/>
</dbReference>
<keyword evidence="6" id="KW-0963">Cytoplasm</keyword>
<keyword evidence="9" id="KW-0498">Mitosis</keyword>
<evidence type="ECO:0000256" key="2">
    <source>
        <dbReference type="ARBA" id="ARBA00004186"/>
    </source>
</evidence>
<dbReference type="EMBL" id="KV453850">
    <property type="protein sequence ID" value="ODV86195.1"/>
    <property type="molecule type" value="Genomic_DNA"/>
</dbReference>
<comment type="similarity">
    <text evidence="4">Belongs to the DASH complex DAD3 family.</text>
</comment>
<evidence type="ECO:0000256" key="7">
    <source>
        <dbReference type="ARBA" id="ARBA00022618"/>
    </source>
</evidence>
<evidence type="ECO:0000256" key="9">
    <source>
        <dbReference type="ARBA" id="ARBA00022776"/>
    </source>
</evidence>